<keyword evidence="3" id="KW-1185">Reference proteome</keyword>
<comment type="caution">
    <text evidence="2">The sequence shown here is derived from an EMBL/GenBank/DDBJ whole genome shotgun (WGS) entry which is preliminary data.</text>
</comment>
<evidence type="ECO:0008006" key="4">
    <source>
        <dbReference type="Google" id="ProtNLM"/>
    </source>
</evidence>
<reference evidence="2 3" key="2">
    <citation type="submission" date="2020-08" db="EMBL/GenBank/DDBJ databases">
        <title>The Agave Microbiome: Exploring the role of microbial communities in plant adaptations to desert environments.</title>
        <authorList>
            <person name="Partida-Martinez L.P."/>
        </authorList>
    </citation>
    <scope>NUCLEOTIDE SEQUENCE [LARGE SCALE GENOMIC DNA]</scope>
    <source>
        <strain evidence="2 3">AT2.17</strain>
    </source>
</reference>
<proteinExistence type="predicted"/>
<keyword evidence="1" id="KW-0812">Transmembrane</keyword>
<dbReference type="RefSeq" id="WP_179618178.1">
    <property type="nucleotide sequence ID" value="NZ_JACCBW010000001.1"/>
</dbReference>
<evidence type="ECO:0000313" key="3">
    <source>
        <dbReference type="Proteomes" id="UP000549911"/>
    </source>
</evidence>
<gene>
    <name evidence="2" type="ORF">F4692_000642</name>
</gene>
<evidence type="ECO:0000313" key="2">
    <source>
        <dbReference type="EMBL" id="NYE35538.1"/>
    </source>
</evidence>
<dbReference type="Proteomes" id="UP000549911">
    <property type="component" value="Unassembled WGS sequence"/>
</dbReference>
<keyword evidence="1" id="KW-1133">Transmembrane helix</keyword>
<dbReference type="EMBL" id="JACCBW010000001">
    <property type="protein sequence ID" value="NYE35538.1"/>
    <property type="molecule type" value="Genomic_DNA"/>
</dbReference>
<keyword evidence="1" id="KW-0472">Membrane</keyword>
<feature type="transmembrane region" description="Helical" evidence="1">
    <location>
        <begin position="29"/>
        <end position="50"/>
    </location>
</feature>
<sequence>MALEMYVHPVPDTSATGMPPRPAGRGRRALVLVLLVGVVLALVGALVNVVMVGRLERIDGAFAGLSERPAGSPGRTFLMVGTRPGVAGPDVPWLEGEQSVESVMLVEVAADGLSARVDTLPARSGVDARATSGRPSDTVAAVESWTGRRVDHLVAIDWTTFSRLAEHDGVDAAYDYGSGPAAQHAFLGRVLEGALHQELRKRPWDLYRVLSTTIDGTAVDDGWSVVEMDLLVLSLRNLRSYAITYGVAQPA</sequence>
<accession>A0A7Y9H0I9</accession>
<name>A0A7Y9H0I9_9ACTN</name>
<reference evidence="2 3" key="1">
    <citation type="submission" date="2020-07" db="EMBL/GenBank/DDBJ databases">
        <authorList>
            <person name="Partida-Martinez L."/>
            <person name="Huntemann M."/>
            <person name="Clum A."/>
            <person name="Wang J."/>
            <person name="Palaniappan K."/>
            <person name="Ritter S."/>
            <person name="Chen I.-M."/>
            <person name="Stamatis D."/>
            <person name="Reddy T."/>
            <person name="O'Malley R."/>
            <person name="Daum C."/>
            <person name="Shapiro N."/>
            <person name="Ivanova N."/>
            <person name="Kyrpides N."/>
            <person name="Woyke T."/>
        </authorList>
    </citation>
    <scope>NUCLEOTIDE SEQUENCE [LARGE SCALE GENOMIC DNA]</scope>
    <source>
        <strain evidence="2 3">AT2.17</strain>
    </source>
</reference>
<organism evidence="2 3">
    <name type="scientific">Nocardioides cavernae</name>
    <dbReference type="NCBI Taxonomy" id="1921566"/>
    <lineage>
        <taxon>Bacteria</taxon>
        <taxon>Bacillati</taxon>
        <taxon>Actinomycetota</taxon>
        <taxon>Actinomycetes</taxon>
        <taxon>Propionibacteriales</taxon>
        <taxon>Nocardioidaceae</taxon>
        <taxon>Nocardioides</taxon>
    </lineage>
</organism>
<dbReference type="AlphaFoldDB" id="A0A7Y9H0I9"/>
<protein>
    <recommendedName>
        <fullName evidence="4">Cell envelope-related transcriptional attenuator domain-containing protein</fullName>
    </recommendedName>
</protein>
<evidence type="ECO:0000256" key="1">
    <source>
        <dbReference type="SAM" id="Phobius"/>
    </source>
</evidence>